<dbReference type="Pfam" id="PF13672">
    <property type="entry name" value="PP2C_2"/>
    <property type="match status" value="1"/>
</dbReference>
<dbReference type="InterPro" id="IPR036457">
    <property type="entry name" value="PPM-type-like_dom_sf"/>
</dbReference>
<reference evidence="2 3" key="1">
    <citation type="submission" date="2018-01" db="EMBL/GenBank/DDBJ databases">
        <authorList>
            <person name="Morgan R.D."/>
        </authorList>
    </citation>
    <scope>NUCLEOTIDE SEQUENCE [LARGE SCALE GENOMIC DNA]</scope>
    <source>
        <strain evidence="2 3">26695-dRdM2</strain>
    </source>
</reference>
<dbReference type="Proteomes" id="UP000236568">
    <property type="component" value="Chromosome"/>
</dbReference>
<name>A0A2J9KJU1_HELPX</name>
<organism evidence="2 3">
    <name type="scientific">Helicobacter pylori</name>
    <name type="common">Campylobacter pylori</name>
    <dbReference type="NCBI Taxonomy" id="210"/>
    <lineage>
        <taxon>Bacteria</taxon>
        <taxon>Pseudomonadati</taxon>
        <taxon>Campylobacterota</taxon>
        <taxon>Epsilonproteobacteria</taxon>
        <taxon>Campylobacterales</taxon>
        <taxon>Helicobacteraceae</taxon>
        <taxon>Helicobacter</taxon>
    </lineage>
</organism>
<evidence type="ECO:0000313" key="3">
    <source>
        <dbReference type="Proteomes" id="UP000236568"/>
    </source>
</evidence>
<evidence type="ECO:0000259" key="1">
    <source>
        <dbReference type="SMART" id="SM00332"/>
    </source>
</evidence>
<dbReference type="RefSeq" id="WP_001863367.1">
    <property type="nucleotide sequence ID" value="NZ_CP010436.1"/>
</dbReference>
<dbReference type="InterPro" id="IPR001932">
    <property type="entry name" value="PPM-type_phosphatase-like_dom"/>
</dbReference>
<proteinExistence type="predicted"/>
<accession>A0A2J9KJU1</accession>
<protein>
    <submittedName>
        <fullName evidence="2">Protein phosphatase</fullName>
    </submittedName>
</protein>
<sequence length="228" mass="25963">MRDFKAFGASIRGVYHAYARLPNQDAFLIRKNQKGLLLVLCDGLGSKKDSQIGAKKLCESVEKALNAIDIQGCNLALLNKVIFSIWECLLYPLEVRNALSTLQLVFIGKEKAFIGKVGDGLLAVLGKEHRLLREDKQDLVHFTTPFDRNTLLTWEVLERKKIDALFLCTDGLDESLIDARRLDFVKDIISEFKHKKKASKKCYVLLKNHKFYDDTSLIIAYRKGSLWS</sequence>
<dbReference type="SMART" id="SM00332">
    <property type="entry name" value="PP2Cc"/>
    <property type="match status" value="1"/>
</dbReference>
<reference evidence="2 3" key="2">
    <citation type="submission" date="2018-02" db="EMBL/GenBank/DDBJ databases">
        <title>N4-cytosine DNA methylation regulates transcription and pathogenesis in Helicobacter pylori.</title>
        <authorList>
            <person name="Kumar S."/>
            <person name="Karmakar B.C."/>
            <person name="Nagarajan D."/>
            <person name="Mukhopadhyay A.K."/>
            <person name="Rao D.N."/>
        </authorList>
    </citation>
    <scope>NUCLEOTIDE SEQUENCE [LARGE SCALE GENOMIC DNA]</scope>
    <source>
        <strain evidence="2 3">26695-dRdM2</strain>
    </source>
</reference>
<dbReference type="SUPFAM" id="SSF81606">
    <property type="entry name" value="PP2C-like"/>
    <property type="match status" value="1"/>
</dbReference>
<gene>
    <name evidence="2" type="ORF">C2842_02240</name>
</gene>
<dbReference type="AlphaFoldDB" id="A0A2J9KJU1"/>
<dbReference type="EMBL" id="CP026324">
    <property type="protein sequence ID" value="AUV79135.1"/>
    <property type="molecule type" value="Genomic_DNA"/>
</dbReference>
<dbReference type="Gene3D" id="3.60.40.10">
    <property type="entry name" value="PPM-type phosphatase domain"/>
    <property type="match status" value="1"/>
</dbReference>
<feature type="domain" description="PPM-type phosphatase" evidence="1">
    <location>
        <begin position="5"/>
        <end position="220"/>
    </location>
</feature>
<evidence type="ECO:0000313" key="2">
    <source>
        <dbReference type="EMBL" id="AUV79135.1"/>
    </source>
</evidence>